<organism evidence="2 3">
    <name type="scientific">Microbulbifer harenosus</name>
    <dbReference type="NCBI Taxonomy" id="2576840"/>
    <lineage>
        <taxon>Bacteria</taxon>
        <taxon>Pseudomonadati</taxon>
        <taxon>Pseudomonadota</taxon>
        <taxon>Gammaproteobacteria</taxon>
        <taxon>Cellvibrionales</taxon>
        <taxon>Microbulbiferaceae</taxon>
        <taxon>Microbulbifer</taxon>
    </lineage>
</organism>
<dbReference type="InterPro" id="IPR012902">
    <property type="entry name" value="N_methyl_site"/>
</dbReference>
<sequence length="356" mass="38299">MKNRTMHSQQGISLVELMISITIGLILMTGVVQLFLSSRTTFSTQQALARVQESGRLATEFLAQDIRMAGYMGCMSRNINFTNTLNNASDLAYNFEVGIEGLDNVTAATTGYPSDIVAGTDVLVVRSANGNGVDVTQNNNSAQLFAEDTGVEASCDDGEDSFSGLCENDILVVSDCTKARVFQATNLQTTGGSVEVNVVHSGDNTAEPGNAITSWGGSSNPEENFGPDSEIIKMNTTVYYIRSSDVSGQPGLWQQVNGGTSQELLEGIEDMQLLYGRDTNADGVPDDYQTAAAVTAANAWDDVSSVRVQLLVQSTEDNLLQEDQPYTFNGVTNNTPGDRRLRQVFINTVGIRSRLP</sequence>
<keyword evidence="1" id="KW-0812">Transmembrane</keyword>
<protein>
    <submittedName>
        <fullName evidence="2">Type IV pilin</fullName>
    </submittedName>
</protein>
<dbReference type="InterPro" id="IPR032092">
    <property type="entry name" value="PilW"/>
</dbReference>
<evidence type="ECO:0000256" key="1">
    <source>
        <dbReference type="SAM" id="Phobius"/>
    </source>
</evidence>
<keyword evidence="1" id="KW-0472">Membrane</keyword>
<dbReference type="PROSITE" id="PS00409">
    <property type="entry name" value="PROKAR_NTER_METHYL"/>
    <property type="match status" value="1"/>
</dbReference>
<keyword evidence="1" id="KW-1133">Transmembrane helix</keyword>
<dbReference type="RefSeq" id="WP_138236897.1">
    <property type="nucleotide sequence ID" value="NZ_CP185860.1"/>
</dbReference>
<proteinExistence type="predicted"/>
<name>A0ABY2UDR5_9GAMM</name>
<evidence type="ECO:0000313" key="2">
    <source>
        <dbReference type="EMBL" id="TLM74828.1"/>
    </source>
</evidence>
<evidence type="ECO:0000313" key="3">
    <source>
        <dbReference type="Proteomes" id="UP000306791"/>
    </source>
</evidence>
<feature type="transmembrane region" description="Helical" evidence="1">
    <location>
        <begin position="12"/>
        <end position="36"/>
    </location>
</feature>
<gene>
    <name evidence="2" type="ORF">FDY93_16640</name>
</gene>
<keyword evidence="3" id="KW-1185">Reference proteome</keyword>
<dbReference type="EMBL" id="VANI01000019">
    <property type="protein sequence ID" value="TLM74828.1"/>
    <property type="molecule type" value="Genomic_DNA"/>
</dbReference>
<reference evidence="2 3" key="1">
    <citation type="submission" date="2019-05" db="EMBL/GenBank/DDBJ databases">
        <title>Microbulbifer harenosus sp. nov., an alginate-degrading bacterium isolated from coastal sand.</title>
        <authorList>
            <person name="Huang H."/>
            <person name="Mo K."/>
            <person name="Bao S."/>
        </authorList>
    </citation>
    <scope>NUCLEOTIDE SEQUENCE [LARGE SCALE GENOMIC DNA]</scope>
    <source>
        <strain evidence="2 3">HB161719</strain>
    </source>
</reference>
<dbReference type="Pfam" id="PF16074">
    <property type="entry name" value="PilW"/>
    <property type="match status" value="1"/>
</dbReference>
<dbReference type="Proteomes" id="UP000306791">
    <property type="component" value="Unassembled WGS sequence"/>
</dbReference>
<dbReference type="Pfam" id="PF07963">
    <property type="entry name" value="N_methyl"/>
    <property type="match status" value="1"/>
</dbReference>
<comment type="caution">
    <text evidence="2">The sequence shown here is derived from an EMBL/GenBank/DDBJ whole genome shotgun (WGS) entry which is preliminary data.</text>
</comment>
<accession>A0ABY2UDR5</accession>